<dbReference type="SUPFAM" id="SSF46785">
    <property type="entry name" value="Winged helix' DNA-binding domain"/>
    <property type="match status" value="1"/>
</dbReference>
<dbReference type="Pfam" id="PF03466">
    <property type="entry name" value="LysR_substrate"/>
    <property type="match status" value="1"/>
</dbReference>
<keyword evidence="2" id="KW-0805">Transcription regulation</keyword>
<keyword evidence="3" id="KW-0238">DNA-binding</keyword>
<dbReference type="InterPro" id="IPR000847">
    <property type="entry name" value="LysR_HTH_N"/>
</dbReference>
<evidence type="ECO:0000259" key="5">
    <source>
        <dbReference type="PROSITE" id="PS50931"/>
    </source>
</evidence>
<dbReference type="InterPro" id="IPR036388">
    <property type="entry name" value="WH-like_DNA-bd_sf"/>
</dbReference>
<evidence type="ECO:0000313" key="7">
    <source>
        <dbReference type="Proteomes" id="UP000218244"/>
    </source>
</evidence>
<dbReference type="PANTHER" id="PTHR30126">
    <property type="entry name" value="HTH-TYPE TRANSCRIPTIONAL REGULATOR"/>
    <property type="match status" value="1"/>
</dbReference>
<gene>
    <name evidence="6" type="ORF">N24_0014</name>
</gene>
<name>A0A160PM02_9CORY</name>
<comment type="similarity">
    <text evidence="1">Belongs to the LysR transcriptional regulatory family.</text>
</comment>
<dbReference type="RefSeq" id="WP_096453251.1">
    <property type="nucleotide sequence ID" value="NZ_AP017369.1"/>
</dbReference>
<keyword evidence="7" id="KW-1185">Reference proteome</keyword>
<evidence type="ECO:0000256" key="4">
    <source>
        <dbReference type="ARBA" id="ARBA00023163"/>
    </source>
</evidence>
<proteinExistence type="inferred from homology"/>
<dbReference type="Proteomes" id="UP000218244">
    <property type="component" value="Chromosome"/>
</dbReference>
<evidence type="ECO:0000256" key="1">
    <source>
        <dbReference type="ARBA" id="ARBA00009437"/>
    </source>
</evidence>
<dbReference type="Gene3D" id="1.10.10.10">
    <property type="entry name" value="Winged helix-like DNA-binding domain superfamily/Winged helix DNA-binding domain"/>
    <property type="match status" value="1"/>
</dbReference>
<reference evidence="6 7" key="1">
    <citation type="submission" date="2016-02" db="EMBL/GenBank/DDBJ databases">
        <title>Corynebacterium glutamicum N24 whole genome sequencing project.</title>
        <authorList>
            <person name="Matsutani M."/>
            <person name="Nangtapong N."/>
            <person name="Yakushi T."/>
            <person name="Matsushita K."/>
        </authorList>
    </citation>
    <scope>NUCLEOTIDE SEQUENCE [LARGE SCALE GENOMIC DNA]</scope>
    <source>
        <strain evidence="6 7">N24</strain>
    </source>
</reference>
<dbReference type="InterPro" id="IPR036390">
    <property type="entry name" value="WH_DNA-bd_sf"/>
</dbReference>
<dbReference type="InterPro" id="IPR005119">
    <property type="entry name" value="LysR_subst-bd"/>
</dbReference>
<feature type="domain" description="HTH lysR-type" evidence="5">
    <location>
        <begin position="1"/>
        <end position="63"/>
    </location>
</feature>
<evidence type="ECO:0000256" key="2">
    <source>
        <dbReference type="ARBA" id="ARBA00023015"/>
    </source>
</evidence>
<protein>
    <submittedName>
        <fullName evidence="6">Transcriptional regulator</fullName>
    </submittedName>
</protein>
<dbReference type="Gene3D" id="3.40.190.10">
    <property type="entry name" value="Periplasmic binding protein-like II"/>
    <property type="match status" value="2"/>
</dbReference>
<sequence>MDYRWPNLQTLALLVAIVEEGSLGAGARKVGMAQPNASRAIAELEVEMKTELLVRHPRGSHPTTAGLALVEHSRELLQSAQDFTAWVTESRTEQPLKLHIGASMTIAETLLPSWIATMRMRFPDSRVDVSVMNSSQVVEAVQQGQLQLGFIETPHVPVRLNARVVQEDKLIVVISPNHKWASRTGKISLQELSETPLIVREPGSGTREALQELLGDYDSVEPIQVLNSNAAVRVVVEAGAGPAVLGELALRDHLALGRLLSVPFEGSGVTRPLTAVWSGPRRLPVLAAELVAIASSHI</sequence>
<dbReference type="GO" id="GO:0003700">
    <property type="term" value="F:DNA-binding transcription factor activity"/>
    <property type="evidence" value="ECO:0007669"/>
    <property type="project" value="InterPro"/>
</dbReference>
<organism evidence="6 7">
    <name type="scientific">Corynebacterium suranareeae</name>
    <dbReference type="NCBI Taxonomy" id="2506452"/>
    <lineage>
        <taxon>Bacteria</taxon>
        <taxon>Bacillati</taxon>
        <taxon>Actinomycetota</taxon>
        <taxon>Actinomycetes</taxon>
        <taxon>Mycobacteriales</taxon>
        <taxon>Corynebacteriaceae</taxon>
        <taxon>Corynebacterium</taxon>
    </lineage>
</organism>
<evidence type="ECO:0000256" key="3">
    <source>
        <dbReference type="ARBA" id="ARBA00023125"/>
    </source>
</evidence>
<dbReference type="Pfam" id="PF00126">
    <property type="entry name" value="HTH_1"/>
    <property type="match status" value="1"/>
</dbReference>
<dbReference type="PROSITE" id="PS50931">
    <property type="entry name" value="HTH_LYSR"/>
    <property type="match status" value="1"/>
</dbReference>
<accession>A0A160PM02</accession>
<dbReference type="EMBL" id="AP017369">
    <property type="protein sequence ID" value="BAU94276.1"/>
    <property type="molecule type" value="Genomic_DNA"/>
</dbReference>
<dbReference type="GO" id="GO:0000976">
    <property type="term" value="F:transcription cis-regulatory region binding"/>
    <property type="evidence" value="ECO:0007669"/>
    <property type="project" value="TreeGrafter"/>
</dbReference>
<dbReference type="KEGG" id="csur:N24_0014"/>
<dbReference type="SUPFAM" id="SSF53850">
    <property type="entry name" value="Periplasmic binding protein-like II"/>
    <property type="match status" value="1"/>
</dbReference>
<evidence type="ECO:0000313" key="6">
    <source>
        <dbReference type="EMBL" id="BAU94276.1"/>
    </source>
</evidence>
<keyword evidence="4" id="KW-0804">Transcription</keyword>
<dbReference type="PANTHER" id="PTHR30126:SF39">
    <property type="entry name" value="HTH-TYPE TRANSCRIPTIONAL REGULATOR CYSL"/>
    <property type="match status" value="1"/>
</dbReference>
<dbReference type="AlphaFoldDB" id="A0A160PM02"/>